<sequence length="157" mass="17519">MEILIVLPILAVSSVFTITNAAAESEPPHYSSLRVMAEAAIEDCYEDSAQSVKVQITDESFDEILKGSRTNLSHNAKCLRYCIMRKNGLLSMDNSIDEENILQIFGIIHPQIKKDSLLDVLHKCSRETDKQTDNCERAFVATSCILRELQADGVTDI</sequence>
<feature type="signal peptide" evidence="1">
    <location>
        <begin position="1"/>
        <end position="23"/>
    </location>
</feature>
<dbReference type="CDD" id="cd23992">
    <property type="entry name" value="PBP_GOBP"/>
    <property type="match status" value="1"/>
</dbReference>
<dbReference type="SMART" id="SM00708">
    <property type="entry name" value="PhBP"/>
    <property type="match status" value="1"/>
</dbReference>
<organism evidence="2">
    <name type="scientific">Bactrocera dorsalis</name>
    <name type="common">Oriental fruit fly</name>
    <name type="synonym">Dacus dorsalis</name>
    <dbReference type="NCBI Taxonomy" id="27457"/>
    <lineage>
        <taxon>Eukaryota</taxon>
        <taxon>Metazoa</taxon>
        <taxon>Ecdysozoa</taxon>
        <taxon>Arthropoda</taxon>
        <taxon>Hexapoda</taxon>
        <taxon>Insecta</taxon>
        <taxon>Pterygota</taxon>
        <taxon>Neoptera</taxon>
        <taxon>Endopterygota</taxon>
        <taxon>Diptera</taxon>
        <taxon>Brachycera</taxon>
        <taxon>Muscomorpha</taxon>
        <taxon>Tephritoidea</taxon>
        <taxon>Tephritidae</taxon>
        <taxon>Bactrocera</taxon>
        <taxon>Bactrocera</taxon>
    </lineage>
</organism>
<dbReference type="InterPro" id="IPR036728">
    <property type="entry name" value="PBP_GOBP_sf"/>
</dbReference>
<name>A0A034WJH7_BACDO</name>
<evidence type="ECO:0000313" key="2">
    <source>
        <dbReference type="EMBL" id="JAC54829.1"/>
    </source>
</evidence>
<dbReference type="Pfam" id="PF01395">
    <property type="entry name" value="PBP_GOBP"/>
    <property type="match status" value="1"/>
</dbReference>
<feature type="chain" id="PRO_5001562756" evidence="1">
    <location>
        <begin position="24"/>
        <end position="157"/>
    </location>
</feature>
<keyword evidence="1" id="KW-0732">Signal</keyword>
<protein>
    <submittedName>
        <fullName evidence="2">Pheromone-binding protein-related protein 2</fullName>
    </submittedName>
</protein>
<dbReference type="InterPro" id="IPR006170">
    <property type="entry name" value="PBP/GOBP"/>
</dbReference>
<dbReference type="OrthoDB" id="7929203at2759"/>
<dbReference type="EMBL" id="GAKP01004123">
    <property type="protein sequence ID" value="JAC54829.1"/>
    <property type="molecule type" value="Transcribed_RNA"/>
</dbReference>
<dbReference type="SUPFAM" id="SSF47565">
    <property type="entry name" value="Insect pheromone/odorant-binding proteins"/>
    <property type="match status" value="1"/>
</dbReference>
<dbReference type="AlphaFoldDB" id="A0A034WJH7"/>
<proteinExistence type="predicted"/>
<dbReference type="Gene3D" id="1.10.238.20">
    <property type="entry name" value="Pheromone/general odorant binding protein domain"/>
    <property type="match status" value="1"/>
</dbReference>
<gene>
    <name evidence="2" type="primary">PBP2</name>
</gene>
<accession>A0A034WJH7</accession>
<evidence type="ECO:0000256" key="1">
    <source>
        <dbReference type="SAM" id="SignalP"/>
    </source>
</evidence>
<reference evidence="2" key="1">
    <citation type="journal article" date="2014" name="BMC Genomics">
        <title>Characterizing the developmental transcriptome of the oriental fruit fly, Bactrocera dorsalis (Diptera: Tephritidae) through comparative genomic analysis with Drosophila melanogaster utilizing modENCODE datasets.</title>
        <authorList>
            <person name="Geib S.M."/>
            <person name="Calla B."/>
            <person name="Hall B."/>
            <person name="Hou S."/>
            <person name="Manoukis N.C."/>
        </authorList>
    </citation>
    <scope>NUCLEOTIDE SEQUENCE</scope>
    <source>
        <strain evidence="2">Punador</strain>
    </source>
</reference>
<dbReference type="GO" id="GO:0005549">
    <property type="term" value="F:odorant binding"/>
    <property type="evidence" value="ECO:0007669"/>
    <property type="project" value="InterPro"/>
</dbReference>